<protein>
    <recommendedName>
        <fullName evidence="3">DUF2125 domain-containing protein</fullName>
    </recommendedName>
</protein>
<accession>A0A543KDA4</accession>
<organism evidence="1 2">
    <name type="scientific">Roseinatronobacter monicus</name>
    <dbReference type="NCBI Taxonomy" id="393481"/>
    <lineage>
        <taxon>Bacteria</taxon>
        <taxon>Pseudomonadati</taxon>
        <taxon>Pseudomonadota</taxon>
        <taxon>Alphaproteobacteria</taxon>
        <taxon>Rhodobacterales</taxon>
        <taxon>Paracoccaceae</taxon>
        <taxon>Roseinatronobacter</taxon>
    </lineage>
</organism>
<evidence type="ECO:0008006" key="3">
    <source>
        <dbReference type="Google" id="ProtNLM"/>
    </source>
</evidence>
<evidence type="ECO:0000313" key="1">
    <source>
        <dbReference type="EMBL" id="TQM93059.1"/>
    </source>
</evidence>
<comment type="caution">
    <text evidence="1">The sequence shown here is derived from an EMBL/GenBank/DDBJ whole genome shotgun (WGS) entry which is preliminary data.</text>
</comment>
<dbReference type="RefSeq" id="WP_142080716.1">
    <property type="nucleotide sequence ID" value="NZ_VFPT01000001.1"/>
</dbReference>
<dbReference type="Proteomes" id="UP000320582">
    <property type="component" value="Unassembled WGS sequence"/>
</dbReference>
<dbReference type="EMBL" id="VFPT01000001">
    <property type="protein sequence ID" value="TQM93059.1"/>
    <property type="molecule type" value="Genomic_DNA"/>
</dbReference>
<dbReference type="Pfam" id="PF09898">
    <property type="entry name" value="DUF2125"/>
    <property type="match status" value="1"/>
</dbReference>
<keyword evidence="2" id="KW-1185">Reference proteome</keyword>
<name>A0A543KDA4_9RHOB</name>
<reference evidence="1 2" key="1">
    <citation type="submission" date="2019-06" db="EMBL/GenBank/DDBJ databases">
        <title>Genomic Encyclopedia of Archaeal and Bacterial Type Strains, Phase II (KMG-II): from individual species to whole genera.</title>
        <authorList>
            <person name="Goeker M."/>
        </authorList>
    </citation>
    <scope>NUCLEOTIDE SEQUENCE [LARGE SCALE GENOMIC DNA]</scope>
    <source>
        <strain evidence="1 2">DSM 18423</strain>
    </source>
</reference>
<gene>
    <name evidence="1" type="ORF">BD293_1682</name>
</gene>
<dbReference type="InterPro" id="IPR018666">
    <property type="entry name" value="DUF2125"/>
</dbReference>
<sequence length="316" mass="34361">MRVILTICIIGSAVFAGYWVISAQTIARIGPDALAQTHRIDAQSGKVSGFPLAFRTEWADLRWQNDDRSVVWHVPHVEFESASYRPNQISARFSPIHSVDYAGQPVELQHDAMVANLSVDQSLSIVTAALNIDSATATPPLLLQDMDSLRVTMERTAPDRYDLSLAAQGLHLSPELRQAIDPRGSHPDQIAYLALTADTQFDAPLTLNSPMPLPHSMDIQSMRLDWGEMRVTGTGQLARAETGGLDGTVSLTLEDWRVLHALLVETGTIDGDAAMMAGLFLGSQAQSGSTQITLTLNVRDSVVALGPFTLAHLPRF</sequence>
<dbReference type="OrthoDB" id="7625707at2"/>
<dbReference type="AlphaFoldDB" id="A0A543KDA4"/>
<evidence type="ECO:0000313" key="2">
    <source>
        <dbReference type="Proteomes" id="UP000320582"/>
    </source>
</evidence>
<proteinExistence type="predicted"/>